<dbReference type="EMBL" id="JADCNL010000004">
    <property type="protein sequence ID" value="KAG0485850.1"/>
    <property type="molecule type" value="Genomic_DNA"/>
</dbReference>
<gene>
    <name evidence="2" type="ORF">HPP92_009711</name>
    <name evidence="1" type="ORF">HPP92_009929</name>
</gene>
<evidence type="ECO:0000313" key="1">
    <source>
        <dbReference type="EMBL" id="KAG0485850.1"/>
    </source>
</evidence>
<protein>
    <submittedName>
        <fullName evidence="1">Uncharacterized protein</fullName>
    </submittedName>
</protein>
<evidence type="ECO:0000313" key="4">
    <source>
        <dbReference type="Proteomes" id="UP000639772"/>
    </source>
</evidence>
<reference evidence="3 4" key="1">
    <citation type="journal article" date="2020" name="Nat. Food">
        <title>A phased Vanilla planifolia genome enables genetic improvement of flavour and production.</title>
        <authorList>
            <person name="Hasing T."/>
            <person name="Tang H."/>
            <person name="Brym M."/>
            <person name="Khazi F."/>
            <person name="Huang T."/>
            <person name="Chambers A.H."/>
        </authorList>
    </citation>
    <scope>NUCLEOTIDE SEQUENCE [LARGE SCALE GENOMIC DNA]</scope>
    <source>
        <tissue evidence="1">Leaf</tissue>
    </source>
</reference>
<accession>A0A835RD91</accession>
<evidence type="ECO:0000313" key="2">
    <source>
        <dbReference type="EMBL" id="KAG0487616.1"/>
    </source>
</evidence>
<dbReference type="EMBL" id="JADCNM010000004">
    <property type="protein sequence ID" value="KAG0487616.1"/>
    <property type="molecule type" value="Genomic_DNA"/>
</dbReference>
<name>A0A835RD91_VANPL</name>
<proteinExistence type="predicted"/>
<sequence>MVPWATEGEQVGGDRGAFPFIRAFMCGNLRSFSALNVLFQPPFSLAMLLSRSISSSPAQSWHDPGLQKEVVSVPAANMSSMKNCSLITRSEASLKNFAAYKDDRLDVVHG</sequence>
<evidence type="ECO:0000313" key="3">
    <source>
        <dbReference type="Proteomes" id="UP000636800"/>
    </source>
</evidence>
<dbReference type="Proteomes" id="UP000639772">
    <property type="component" value="Unassembled WGS sequence"/>
</dbReference>
<dbReference type="AlphaFoldDB" id="A0A835RD91"/>
<comment type="caution">
    <text evidence="1">The sequence shown here is derived from an EMBL/GenBank/DDBJ whole genome shotgun (WGS) entry which is preliminary data.</text>
</comment>
<keyword evidence="3" id="KW-1185">Reference proteome</keyword>
<organism evidence="1 3">
    <name type="scientific">Vanilla planifolia</name>
    <name type="common">Vanilla</name>
    <dbReference type="NCBI Taxonomy" id="51239"/>
    <lineage>
        <taxon>Eukaryota</taxon>
        <taxon>Viridiplantae</taxon>
        <taxon>Streptophyta</taxon>
        <taxon>Embryophyta</taxon>
        <taxon>Tracheophyta</taxon>
        <taxon>Spermatophyta</taxon>
        <taxon>Magnoliopsida</taxon>
        <taxon>Liliopsida</taxon>
        <taxon>Asparagales</taxon>
        <taxon>Orchidaceae</taxon>
        <taxon>Vanilloideae</taxon>
        <taxon>Vanilleae</taxon>
        <taxon>Vanilla</taxon>
    </lineage>
</organism>
<dbReference type="Proteomes" id="UP000636800">
    <property type="component" value="Unassembled WGS sequence"/>
</dbReference>